<dbReference type="Proteomes" id="UP000472269">
    <property type="component" value="Unplaced"/>
</dbReference>
<dbReference type="SMART" id="SM00801">
    <property type="entry name" value="dDENN"/>
    <property type="match status" value="1"/>
</dbReference>
<name>A0A663MVJ4_ATHCN</name>
<evidence type="ECO:0000256" key="2">
    <source>
        <dbReference type="ARBA" id="ARBA00022658"/>
    </source>
</evidence>
<evidence type="ECO:0000256" key="1">
    <source>
        <dbReference type="ARBA" id="ARBA00004132"/>
    </source>
</evidence>
<dbReference type="GO" id="GO:0032456">
    <property type="term" value="P:endocytic recycling"/>
    <property type="evidence" value="ECO:0007669"/>
    <property type="project" value="TreeGrafter"/>
</dbReference>
<proteinExistence type="predicted"/>
<dbReference type="Pfam" id="PF02141">
    <property type="entry name" value="DENN"/>
    <property type="match status" value="1"/>
</dbReference>
<evidence type="ECO:0000313" key="7">
    <source>
        <dbReference type="Proteomes" id="UP000472269"/>
    </source>
</evidence>
<dbReference type="Gene3D" id="3.40.50.11500">
    <property type="match status" value="1"/>
</dbReference>
<feature type="region of interest" description="Disordered" evidence="4">
    <location>
        <begin position="356"/>
        <end position="458"/>
    </location>
</feature>
<accession>A0A663MVJ4</accession>
<keyword evidence="7" id="KW-1185">Reference proteome</keyword>
<dbReference type="InterPro" id="IPR043153">
    <property type="entry name" value="DENN_C"/>
</dbReference>
<sequence>LTDIDSKQRFGFCRLSSGAKSCFCILSYLPWFEVFYKLLNVLADYSAKGQHSYFTVPDIRELPSIPENRNLTEYFVAVDVNNMLHLYASMLYERRILICCSKLSTLTACIHGSAAMLYPMFWQHVYIPVLPPHLLDYCCAPMPYLIGIHLSLMEKVRNMALEDVVILNVDTNTLETPFDDLQSLPNDVVSALKSRLKKVSTTTGDGVARAFLKAQASFFGSYRNALKIEPGEPITFCEETFVSHRSAVMRQFLQNAIQLQLFKQFIDGRLDLLNSGEGFSDVFEEEINMGEYAGSDKLYHQWLSTVRKGSGAILNTVKTKANPAMKTVYKFAKDHAKMGIKEVKNRLKQKDIAENGCSAAPEEAPPRTAPSPLVEKKDPKLREDRRPITVHFGQVRPPRPHVVKRPKSNIAVEGRRTSVSSPEQPQPYRALKESDSADGEEAISPEKSKEPLPPSPLLSSKATEINLLEDIFPNLEVETQPQPLSQAKSLEDLRTPKEESAQRCTFDYQRMDLGVSERNRIVPTMKLSHPYNKLWSMGHDDMAIPTKYAQSSPERPLAALGNTPLITRRPRSRDSGLAPAEKEDSNPAVQGNITIPRPQGRKTPELGIVPPPPAPRASKHQAPAGPTEILTTQSVNYSSRPSQLLSSASSTAAPFVQALGYPSPAPSPFLQPSPNPFTQTVPGALSVSLVRAPRGSFTPSLGHAYSSSFITPNSSFYPPQRPQPNISTLSMPNLFSQAPTVPPGGSLLLQSHSPSPTSPLQPGGFGTRTRTLRVGQASAKVDPKQALALLSHEPPLIPSRPAKGLESVLLSSKSEETKDPFEDLLKKTKQDVSSTAGKVEQLRKRWETFE</sequence>
<dbReference type="GO" id="GO:1901981">
    <property type="term" value="F:phosphatidylinositol phosphate binding"/>
    <property type="evidence" value="ECO:0007669"/>
    <property type="project" value="TreeGrafter"/>
</dbReference>
<dbReference type="InterPro" id="IPR005112">
    <property type="entry name" value="dDENN_dom"/>
</dbReference>
<feature type="compositionally biased region" description="Basic and acidic residues" evidence="4">
    <location>
        <begin position="374"/>
        <end position="387"/>
    </location>
</feature>
<dbReference type="GO" id="GO:0006897">
    <property type="term" value="P:endocytosis"/>
    <property type="evidence" value="ECO:0007669"/>
    <property type="project" value="TreeGrafter"/>
</dbReference>
<comment type="subcellular location">
    <subcellularLocation>
        <location evidence="1">Cytoplasmic vesicle</location>
        <location evidence="1">Clathrin-coated vesicle</location>
    </subcellularLocation>
</comment>
<dbReference type="GO" id="GO:0005829">
    <property type="term" value="C:cytosol"/>
    <property type="evidence" value="ECO:0007669"/>
    <property type="project" value="TreeGrafter"/>
</dbReference>
<evidence type="ECO:0000259" key="5">
    <source>
        <dbReference type="PROSITE" id="PS50211"/>
    </source>
</evidence>
<dbReference type="PROSITE" id="PS50211">
    <property type="entry name" value="DENN"/>
    <property type="match status" value="1"/>
</dbReference>
<keyword evidence="2" id="KW-0344">Guanine-nucleotide releasing factor</keyword>
<dbReference type="Gene3D" id="3.30.450.200">
    <property type="match status" value="1"/>
</dbReference>
<dbReference type="Pfam" id="PF03455">
    <property type="entry name" value="dDENN"/>
    <property type="match status" value="1"/>
</dbReference>
<dbReference type="Gene3D" id="6.10.140.1000">
    <property type="match status" value="1"/>
</dbReference>
<reference evidence="6" key="2">
    <citation type="submission" date="2025-09" db="UniProtKB">
        <authorList>
            <consortium name="Ensembl"/>
        </authorList>
    </citation>
    <scope>IDENTIFICATION</scope>
</reference>
<feature type="compositionally biased region" description="Basic residues" evidence="4">
    <location>
        <begin position="398"/>
        <end position="407"/>
    </location>
</feature>
<feature type="compositionally biased region" description="Basic and acidic residues" evidence="4">
    <location>
        <begin position="489"/>
        <end position="501"/>
    </location>
</feature>
<dbReference type="InterPro" id="IPR001194">
    <property type="entry name" value="cDENN_dom"/>
</dbReference>
<feature type="compositionally biased region" description="Polar residues" evidence="4">
    <location>
        <begin position="478"/>
        <end position="488"/>
    </location>
</feature>
<evidence type="ECO:0000313" key="6">
    <source>
        <dbReference type="Ensembl" id="ENSACUP00000016585.1"/>
    </source>
</evidence>
<feature type="region of interest" description="Disordered" evidence="4">
    <location>
        <begin position="478"/>
        <end position="502"/>
    </location>
</feature>
<feature type="region of interest" description="Disordered" evidence="4">
    <location>
        <begin position="549"/>
        <end position="649"/>
    </location>
</feature>
<protein>
    <submittedName>
        <fullName evidence="6">DENN domain containing 1A</fullName>
    </submittedName>
</protein>
<dbReference type="Ensembl" id="ENSACUT00000017693.1">
    <property type="protein sequence ID" value="ENSACUP00000016585.1"/>
    <property type="gene ID" value="ENSACUG00000011094.1"/>
</dbReference>
<dbReference type="PANTHER" id="PTHR13196:SF22">
    <property type="entry name" value="DENN DOMAIN-CONTAINING PROTEIN 1A"/>
    <property type="match status" value="1"/>
</dbReference>
<dbReference type="InterPro" id="IPR037516">
    <property type="entry name" value="Tripartite_DENN"/>
</dbReference>
<dbReference type="FunFam" id="3.40.50.11500:FF:000001">
    <property type="entry name" value="Putative DENN domain-containing protein 1A"/>
    <property type="match status" value="1"/>
</dbReference>
<dbReference type="GO" id="GO:0005085">
    <property type="term" value="F:guanyl-nucleotide exchange factor activity"/>
    <property type="evidence" value="ECO:0007669"/>
    <property type="project" value="UniProtKB-KW"/>
</dbReference>
<feature type="compositionally biased region" description="Low complexity" evidence="4">
    <location>
        <begin position="638"/>
        <end position="649"/>
    </location>
</feature>
<feature type="domain" description="UDENN" evidence="5">
    <location>
        <begin position="1"/>
        <end position="276"/>
    </location>
</feature>
<dbReference type="SMART" id="SM00799">
    <property type="entry name" value="DENN"/>
    <property type="match status" value="1"/>
</dbReference>
<dbReference type="InterPro" id="IPR040032">
    <property type="entry name" value="DENND1A/B/C"/>
</dbReference>
<dbReference type="AlphaFoldDB" id="A0A663MVJ4"/>
<dbReference type="PANTHER" id="PTHR13196">
    <property type="entry name" value="DENN DOMAIN-CONTAINING"/>
    <property type="match status" value="1"/>
</dbReference>
<keyword evidence="3" id="KW-0968">Cytoplasmic vesicle</keyword>
<evidence type="ECO:0000256" key="4">
    <source>
        <dbReference type="SAM" id="MobiDB-lite"/>
    </source>
</evidence>
<gene>
    <name evidence="6" type="primary">DENND1A</name>
</gene>
<organism evidence="6 7">
    <name type="scientific">Athene cunicularia</name>
    <name type="common">Burrowing owl</name>
    <name type="synonym">Speotyto cunicularia</name>
    <dbReference type="NCBI Taxonomy" id="194338"/>
    <lineage>
        <taxon>Eukaryota</taxon>
        <taxon>Metazoa</taxon>
        <taxon>Chordata</taxon>
        <taxon>Craniata</taxon>
        <taxon>Vertebrata</taxon>
        <taxon>Euteleostomi</taxon>
        <taxon>Archelosauria</taxon>
        <taxon>Archosauria</taxon>
        <taxon>Dinosauria</taxon>
        <taxon>Saurischia</taxon>
        <taxon>Theropoda</taxon>
        <taxon>Coelurosauria</taxon>
        <taxon>Aves</taxon>
        <taxon>Neognathae</taxon>
        <taxon>Neoaves</taxon>
        <taxon>Telluraves</taxon>
        <taxon>Strigiformes</taxon>
        <taxon>Strigidae</taxon>
        <taxon>Athene</taxon>
    </lineage>
</organism>
<reference evidence="6" key="1">
    <citation type="submission" date="2025-08" db="UniProtKB">
        <authorList>
            <consortium name="Ensembl"/>
        </authorList>
    </citation>
    <scope>IDENTIFICATION</scope>
</reference>
<dbReference type="GO" id="GO:0030136">
    <property type="term" value="C:clathrin-coated vesicle"/>
    <property type="evidence" value="ECO:0007669"/>
    <property type="project" value="UniProtKB-SubCell"/>
</dbReference>
<evidence type="ECO:0000256" key="3">
    <source>
        <dbReference type="ARBA" id="ARBA00023329"/>
    </source>
</evidence>